<evidence type="ECO:0008006" key="4">
    <source>
        <dbReference type="Google" id="ProtNLM"/>
    </source>
</evidence>
<evidence type="ECO:0000313" key="2">
    <source>
        <dbReference type="EMBL" id="GGD86701.1"/>
    </source>
</evidence>
<comment type="caution">
    <text evidence="2">The sequence shown here is derived from an EMBL/GenBank/DDBJ whole genome shotgun (WGS) entry which is preliminary data.</text>
</comment>
<accession>A0ABQ1RXU9</accession>
<name>A0ABQ1RXU9_9SPHN</name>
<evidence type="ECO:0000256" key="1">
    <source>
        <dbReference type="SAM" id="Phobius"/>
    </source>
</evidence>
<proteinExistence type="predicted"/>
<keyword evidence="1" id="KW-1133">Transmembrane helix</keyword>
<keyword evidence="3" id="KW-1185">Reference proteome</keyword>
<dbReference type="EMBL" id="BMKL01000001">
    <property type="protein sequence ID" value="GGD86701.1"/>
    <property type="molecule type" value="Genomic_DNA"/>
</dbReference>
<feature type="transmembrane region" description="Helical" evidence="1">
    <location>
        <begin position="280"/>
        <end position="313"/>
    </location>
</feature>
<keyword evidence="1" id="KW-0812">Transmembrane</keyword>
<evidence type="ECO:0000313" key="3">
    <source>
        <dbReference type="Proteomes" id="UP000619041"/>
    </source>
</evidence>
<protein>
    <recommendedName>
        <fullName evidence="4">DUF3667 domain-containing protein</fullName>
    </recommendedName>
</protein>
<reference evidence="3" key="1">
    <citation type="journal article" date="2019" name="Int. J. Syst. Evol. Microbiol.">
        <title>The Global Catalogue of Microorganisms (GCM) 10K type strain sequencing project: providing services to taxonomists for standard genome sequencing and annotation.</title>
        <authorList>
            <consortium name="The Broad Institute Genomics Platform"/>
            <consortium name="The Broad Institute Genome Sequencing Center for Infectious Disease"/>
            <person name="Wu L."/>
            <person name="Ma J."/>
        </authorList>
    </citation>
    <scope>NUCLEOTIDE SEQUENCE [LARGE SCALE GENOMIC DNA]</scope>
    <source>
        <strain evidence="3">CGMCC 1.15959</strain>
    </source>
</reference>
<sequence>MEMTGDIEGIAGGLADLGTGAAVAGAIERERGSTTNLADGHTHEGACLNCGTPLLGPHCHACGQRAHVHRTLGAFFHDLLHGVLHFEGKTWRTIPMLAWQPGKLTREYIEGRRARYVSPIALFLFVVFLSFALFSMLGGPDSLKPNIRTEELNTAYVENGRQIAKLEASLDKAKPEERPGIQGKIDKLKEDQRNLGLVLGEVKTDFSRDFSDGFKKNPLPKDSQLAQAIEHVRENPQLMIYKAQTSAYKYSWMLIPLSVPFVWLLFPFSRRFRGYDHTVFVTYSITFMIALAALASLLIYFGAAAAGGLLLLYAPYHMYRHLRGTYGVSRLGGIWRMLALSLFAWIAIGLFAALIGWMAAGH</sequence>
<dbReference type="RefSeq" id="WP_229658377.1">
    <property type="nucleotide sequence ID" value="NZ_BMKL01000001.1"/>
</dbReference>
<feature type="transmembrane region" description="Helical" evidence="1">
    <location>
        <begin position="333"/>
        <end position="360"/>
    </location>
</feature>
<feature type="transmembrane region" description="Helical" evidence="1">
    <location>
        <begin position="116"/>
        <end position="137"/>
    </location>
</feature>
<gene>
    <name evidence="2" type="ORF">GCM10011515_02770</name>
</gene>
<keyword evidence="1" id="KW-0472">Membrane</keyword>
<dbReference type="Proteomes" id="UP000619041">
    <property type="component" value="Unassembled WGS sequence"/>
</dbReference>
<organism evidence="2 3">
    <name type="scientific">Tsuneonella deserti</name>
    <dbReference type="NCBI Taxonomy" id="2035528"/>
    <lineage>
        <taxon>Bacteria</taxon>
        <taxon>Pseudomonadati</taxon>
        <taxon>Pseudomonadota</taxon>
        <taxon>Alphaproteobacteria</taxon>
        <taxon>Sphingomonadales</taxon>
        <taxon>Erythrobacteraceae</taxon>
        <taxon>Tsuneonella</taxon>
    </lineage>
</organism>
<dbReference type="InterPro" id="IPR022134">
    <property type="entry name" value="DUF3667"/>
</dbReference>
<dbReference type="Pfam" id="PF12412">
    <property type="entry name" value="DUF3667"/>
    <property type="match status" value="1"/>
</dbReference>
<feature type="transmembrane region" description="Helical" evidence="1">
    <location>
        <begin position="250"/>
        <end position="268"/>
    </location>
</feature>